<name>A0A8X7T5D8_9BASI</name>
<comment type="caution">
    <text evidence="4">The sequence shown here is derived from an EMBL/GenBank/DDBJ whole genome shotgun (WGS) entry which is preliminary data.</text>
</comment>
<evidence type="ECO:0000313" key="5">
    <source>
        <dbReference type="Proteomes" id="UP000078113"/>
    </source>
</evidence>
<dbReference type="FunFam" id="3.40.30.10:FF:000245">
    <property type="entry name" value="Thioredoxin"/>
    <property type="match status" value="1"/>
</dbReference>
<protein>
    <recommendedName>
        <fullName evidence="1">Thioredoxin</fullName>
    </recommendedName>
</protein>
<evidence type="ECO:0000256" key="1">
    <source>
        <dbReference type="ARBA" id="ARBA00020570"/>
    </source>
</evidence>
<dbReference type="AlphaFoldDB" id="A0A8X7T5D8"/>
<sequence length="121" mass="12966">MSVTPLKSLSEFNAAIKDNKAVECRDLSCLGVAAAVIDFWAEWCGPCKMISPIFEKLADQHGEKVKFFKVDVDAAPDIGQELGIRAMPTFQLYVDGQKSGEVVGAIPPQLNGLISQAVAAV</sequence>
<evidence type="ECO:0000313" key="4">
    <source>
        <dbReference type="EMBL" id="KAE8269396.1"/>
    </source>
</evidence>
<dbReference type="NCBIfam" id="TIGR01068">
    <property type="entry name" value="thioredoxin"/>
    <property type="match status" value="1"/>
</dbReference>
<dbReference type="PANTHER" id="PTHR46115">
    <property type="entry name" value="THIOREDOXIN-LIKE PROTEIN 1"/>
    <property type="match status" value="1"/>
</dbReference>
<dbReference type="Proteomes" id="UP000078113">
    <property type="component" value="Unassembled WGS sequence"/>
</dbReference>
<accession>A0A8X7T5D8</accession>
<dbReference type="InterPro" id="IPR017937">
    <property type="entry name" value="Thioredoxin_CS"/>
</dbReference>
<dbReference type="PRINTS" id="PR00421">
    <property type="entry name" value="THIOREDOXIN"/>
</dbReference>
<dbReference type="PROSITE" id="PS00194">
    <property type="entry name" value="THIOREDOXIN_1"/>
    <property type="match status" value="1"/>
</dbReference>
<organism evidence="4 5">
    <name type="scientific">Tilletia walkeri</name>
    <dbReference type="NCBI Taxonomy" id="117179"/>
    <lineage>
        <taxon>Eukaryota</taxon>
        <taxon>Fungi</taxon>
        <taxon>Dikarya</taxon>
        <taxon>Basidiomycota</taxon>
        <taxon>Ustilaginomycotina</taxon>
        <taxon>Exobasidiomycetes</taxon>
        <taxon>Tilletiales</taxon>
        <taxon>Tilletiaceae</taxon>
        <taxon>Tilletia</taxon>
    </lineage>
</organism>
<dbReference type="InterPro" id="IPR013766">
    <property type="entry name" value="Thioredoxin_domain"/>
</dbReference>
<proteinExistence type="predicted"/>
<dbReference type="CDD" id="cd02947">
    <property type="entry name" value="TRX_family"/>
    <property type="match status" value="1"/>
</dbReference>
<dbReference type="PROSITE" id="PS51352">
    <property type="entry name" value="THIOREDOXIN_2"/>
    <property type="match status" value="1"/>
</dbReference>
<dbReference type="InterPro" id="IPR036249">
    <property type="entry name" value="Thioredoxin-like_sf"/>
</dbReference>
<dbReference type="InterPro" id="IPR005746">
    <property type="entry name" value="Thioredoxin"/>
</dbReference>
<gene>
    <name evidence="4" type="ORF">A4X09_0g2952</name>
</gene>
<keyword evidence="2" id="KW-1015">Disulfide bond</keyword>
<dbReference type="EMBL" id="LWDG02000096">
    <property type="protein sequence ID" value="KAE8269396.1"/>
    <property type="molecule type" value="Genomic_DNA"/>
</dbReference>
<dbReference type="SUPFAM" id="SSF52833">
    <property type="entry name" value="Thioredoxin-like"/>
    <property type="match status" value="1"/>
</dbReference>
<reference evidence="4" key="1">
    <citation type="submission" date="2016-04" db="EMBL/GenBank/DDBJ databases">
        <authorList>
            <person name="Nguyen H.D."/>
            <person name="Samba Siva P."/>
            <person name="Cullis J."/>
            <person name="Levesque C.A."/>
            <person name="Hambleton S."/>
        </authorList>
    </citation>
    <scope>NUCLEOTIDE SEQUENCE</scope>
    <source>
        <strain evidence="4">DAOMC 236422</strain>
    </source>
</reference>
<feature type="domain" description="Thioredoxin" evidence="3">
    <location>
        <begin position="3"/>
        <end position="121"/>
    </location>
</feature>
<evidence type="ECO:0000259" key="3">
    <source>
        <dbReference type="PROSITE" id="PS51352"/>
    </source>
</evidence>
<dbReference type="Pfam" id="PF00085">
    <property type="entry name" value="Thioredoxin"/>
    <property type="match status" value="1"/>
</dbReference>
<dbReference type="GO" id="GO:0015035">
    <property type="term" value="F:protein-disulfide reductase activity"/>
    <property type="evidence" value="ECO:0007669"/>
    <property type="project" value="InterPro"/>
</dbReference>
<reference evidence="4" key="2">
    <citation type="journal article" date="2019" name="IMA Fungus">
        <title>Genome sequencing and comparison of five Tilletia species to identify candidate genes for the detection of regulated species infecting wheat.</title>
        <authorList>
            <person name="Nguyen H.D.T."/>
            <person name="Sultana T."/>
            <person name="Kesanakurti P."/>
            <person name="Hambleton S."/>
        </authorList>
    </citation>
    <scope>NUCLEOTIDE SEQUENCE</scope>
    <source>
        <strain evidence="4">DAOMC 236422</strain>
    </source>
</reference>
<evidence type="ECO:0000256" key="2">
    <source>
        <dbReference type="ARBA" id="ARBA00023157"/>
    </source>
</evidence>
<keyword evidence="5" id="KW-1185">Reference proteome</keyword>
<dbReference type="Gene3D" id="3.40.30.10">
    <property type="entry name" value="Glutaredoxin"/>
    <property type="match status" value="1"/>
</dbReference>